<proteinExistence type="predicted"/>
<dbReference type="AlphaFoldDB" id="A0A330M509"/>
<dbReference type="KEGG" id="sbk:SHEWBE_3082"/>
<dbReference type="EMBL" id="LS483452">
    <property type="protein sequence ID" value="SQH77045.1"/>
    <property type="molecule type" value="Genomic_DNA"/>
</dbReference>
<evidence type="ECO:0000313" key="1">
    <source>
        <dbReference type="EMBL" id="SQH77045.1"/>
    </source>
</evidence>
<accession>A0A330M509</accession>
<reference evidence="2" key="1">
    <citation type="submission" date="2018-06" db="EMBL/GenBank/DDBJ databases">
        <authorList>
            <person name="Cea G.-C."/>
            <person name="William W."/>
        </authorList>
    </citation>
    <scope>NUCLEOTIDE SEQUENCE [LARGE SCALE GENOMIC DNA]</scope>
    <source>
        <strain evidence="2">DB21MT-2</strain>
    </source>
</reference>
<protein>
    <submittedName>
        <fullName evidence="1">Uncharacterized protein</fullName>
    </submittedName>
</protein>
<gene>
    <name evidence="1" type="ORF">SHEWBE_3082</name>
</gene>
<organism evidence="1 2">
    <name type="scientific">Shewanella benthica</name>
    <dbReference type="NCBI Taxonomy" id="43661"/>
    <lineage>
        <taxon>Bacteria</taxon>
        <taxon>Pseudomonadati</taxon>
        <taxon>Pseudomonadota</taxon>
        <taxon>Gammaproteobacteria</taxon>
        <taxon>Alteromonadales</taxon>
        <taxon>Shewanellaceae</taxon>
        <taxon>Shewanella</taxon>
    </lineage>
</organism>
<sequence length="73" mass="8183">MRVSDLAGKLNNRAKSSISLNPHFPDEVLNPVNANIIVIRLMGISYLASILHKYRQFILNGYQQSVTCTLLPN</sequence>
<dbReference type="Proteomes" id="UP000250123">
    <property type="component" value="Chromosome SHEWBE"/>
</dbReference>
<evidence type="ECO:0000313" key="2">
    <source>
        <dbReference type="Proteomes" id="UP000250123"/>
    </source>
</evidence>
<name>A0A330M509_9GAMM</name>